<keyword evidence="2" id="KW-1185">Reference proteome</keyword>
<organism evidence="1 2">
    <name type="scientific">Pedobacter miscanthi</name>
    <dbReference type="NCBI Taxonomy" id="2259170"/>
    <lineage>
        <taxon>Bacteria</taxon>
        <taxon>Pseudomonadati</taxon>
        <taxon>Bacteroidota</taxon>
        <taxon>Sphingobacteriia</taxon>
        <taxon>Sphingobacteriales</taxon>
        <taxon>Sphingobacteriaceae</taxon>
        <taxon>Pedobacter</taxon>
    </lineage>
</organism>
<accession>A0A366KNR6</accession>
<sequence>MSCVASVMIVLLYTVVPIEKIGSCRSHQVYTLKASEQKTTKRSYGTKRAFLLNITYESFLRNVKLHQY</sequence>
<dbReference type="EMBL" id="QNQU01000030">
    <property type="protein sequence ID" value="RBQ02764.1"/>
    <property type="molecule type" value="Genomic_DNA"/>
</dbReference>
<comment type="caution">
    <text evidence="1">The sequence shown here is derived from an EMBL/GenBank/DDBJ whole genome shotgun (WGS) entry which is preliminary data.</text>
</comment>
<name>A0A366KNR6_9SPHI</name>
<reference evidence="1 2" key="1">
    <citation type="submission" date="2018-07" db="EMBL/GenBank/DDBJ databases">
        <title>A draft genome of a endophytic bacteria, a new species of Pedobacter.</title>
        <authorList>
            <person name="Zhang Z.D."/>
            <person name="Chen Z.J."/>
        </authorList>
    </citation>
    <scope>NUCLEOTIDE SEQUENCE [LARGE SCALE GENOMIC DNA]</scope>
    <source>
        <strain evidence="1 2">RS10</strain>
    </source>
</reference>
<evidence type="ECO:0000313" key="1">
    <source>
        <dbReference type="EMBL" id="RBQ02764.1"/>
    </source>
</evidence>
<evidence type="ECO:0000313" key="2">
    <source>
        <dbReference type="Proteomes" id="UP000252081"/>
    </source>
</evidence>
<proteinExistence type="predicted"/>
<dbReference type="AlphaFoldDB" id="A0A366KNR6"/>
<gene>
    <name evidence="1" type="ORF">DRW42_24885</name>
</gene>
<dbReference type="Proteomes" id="UP000252081">
    <property type="component" value="Unassembled WGS sequence"/>
</dbReference>
<protein>
    <submittedName>
        <fullName evidence="1">Uncharacterized protein</fullName>
    </submittedName>
</protein>